<gene>
    <name evidence="1" type="ORF">SAMN04488239_104224</name>
</gene>
<reference evidence="2" key="1">
    <citation type="submission" date="2016-10" db="EMBL/GenBank/DDBJ databases">
        <authorList>
            <person name="Varghese N."/>
            <person name="Submissions S."/>
        </authorList>
    </citation>
    <scope>NUCLEOTIDE SEQUENCE [LARGE SCALE GENOMIC DNA]</scope>
    <source>
        <strain evidence="2">CGMCC 1.9108</strain>
    </source>
</reference>
<evidence type="ECO:0008006" key="3">
    <source>
        <dbReference type="Google" id="ProtNLM"/>
    </source>
</evidence>
<dbReference type="RefSeq" id="WP_093029487.1">
    <property type="nucleotide sequence ID" value="NZ_FMZV01000004.1"/>
</dbReference>
<protein>
    <recommendedName>
        <fullName evidence="3">N-(5'-phosphoribosyl)anthranilate isomerase</fullName>
    </recommendedName>
</protein>
<evidence type="ECO:0000313" key="1">
    <source>
        <dbReference type="EMBL" id="SDC95580.1"/>
    </source>
</evidence>
<accession>A0A1G6QTD0</accession>
<dbReference type="Proteomes" id="UP000199628">
    <property type="component" value="Unassembled WGS sequence"/>
</dbReference>
<dbReference type="OrthoDB" id="7867818at2"/>
<dbReference type="STRING" id="639004.SAMN04488239_104224"/>
<dbReference type="AlphaFoldDB" id="A0A1G6QTD0"/>
<keyword evidence="2" id="KW-1185">Reference proteome</keyword>
<dbReference type="EMBL" id="FMZV01000004">
    <property type="protein sequence ID" value="SDC95580.1"/>
    <property type="molecule type" value="Genomic_DNA"/>
</dbReference>
<sequence length="76" mass="9073">MQTINNTDHAQRWLDQMFATRAAQRGAVVRRSMSWVEREVGRDRFLAEMRRRNYHVIETADQFVVICHNGPIRLLF</sequence>
<proteinExistence type="predicted"/>
<name>A0A1G6QTD0_9RHOB</name>
<organism evidence="1 2">
    <name type="scientific">Ruegeria marina</name>
    <dbReference type="NCBI Taxonomy" id="639004"/>
    <lineage>
        <taxon>Bacteria</taxon>
        <taxon>Pseudomonadati</taxon>
        <taxon>Pseudomonadota</taxon>
        <taxon>Alphaproteobacteria</taxon>
        <taxon>Rhodobacterales</taxon>
        <taxon>Roseobacteraceae</taxon>
        <taxon>Ruegeria</taxon>
    </lineage>
</organism>
<evidence type="ECO:0000313" key="2">
    <source>
        <dbReference type="Proteomes" id="UP000199628"/>
    </source>
</evidence>